<feature type="transmembrane region" description="Helical" evidence="1">
    <location>
        <begin position="21"/>
        <end position="42"/>
    </location>
</feature>
<feature type="transmembrane region" description="Helical" evidence="1">
    <location>
        <begin position="85"/>
        <end position="103"/>
    </location>
</feature>
<keyword evidence="1" id="KW-1133">Transmembrane helix</keyword>
<sequence length="277" mass="33061">METFMPTFDVNRCMKFFIADLFLMGFISVSFIFCFIYLAYGINHPAAPLVIWNWEFLRERFYNWWSNLAFLCVFWYGANHICFVVEFHFIMGFLYLNIFYRILKTELKVSGDGRQLRNQHTDDSLRIWETYVVENRSFEIAHINVMDFYSPMIVIMNWCVAQVAIVCNVMLLSRWEKLPTISVWILIFWSVASEIMWIFFLGVGGGLLRQGEKTIASWKRRNWGSKFNNCLMKRFTKSCKPIRLSYGKMFTIQRKSVLTFMQAILRGTFRFYLAIKK</sequence>
<dbReference type="Proteomes" id="UP001642540">
    <property type="component" value="Unassembled WGS sequence"/>
</dbReference>
<keyword evidence="3" id="KW-1185">Reference proteome</keyword>
<proteinExistence type="predicted"/>
<name>A0ABP1RBJ7_9HEXA</name>
<dbReference type="EMBL" id="CAXLJM020000068">
    <property type="protein sequence ID" value="CAL8123069.1"/>
    <property type="molecule type" value="Genomic_DNA"/>
</dbReference>
<evidence type="ECO:0000313" key="3">
    <source>
        <dbReference type="Proteomes" id="UP001642540"/>
    </source>
</evidence>
<keyword evidence="1" id="KW-0812">Transmembrane</keyword>
<gene>
    <name evidence="2" type="ORF">ODALV1_LOCUS20078</name>
</gene>
<feature type="transmembrane region" description="Helical" evidence="1">
    <location>
        <begin position="148"/>
        <end position="171"/>
    </location>
</feature>
<evidence type="ECO:0000313" key="2">
    <source>
        <dbReference type="EMBL" id="CAL8123069.1"/>
    </source>
</evidence>
<organism evidence="2 3">
    <name type="scientific">Orchesella dallaii</name>
    <dbReference type="NCBI Taxonomy" id="48710"/>
    <lineage>
        <taxon>Eukaryota</taxon>
        <taxon>Metazoa</taxon>
        <taxon>Ecdysozoa</taxon>
        <taxon>Arthropoda</taxon>
        <taxon>Hexapoda</taxon>
        <taxon>Collembola</taxon>
        <taxon>Entomobryomorpha</taxon>
        <taxon>Entomobryoidea</taxon>
        <taxon>Orchesellidae</taxon>
        <taxon>Orchesellinae</taxon>
        <taxon>Orchesella</taxon>
    </lineage>
</organism>
<accession>A0ABP1RBJ7</accession>
<reference evidence="2 3" key="1">
    <citation type="submission" date="2024-08" db="EMBL/GenBank/DDBJ databases">
        <authorList>
            <person name="Cucini C."/>
            <person name="Frati F."/>
        </authorList>
    </citation>
    <scope>NUCLEOTIDE SEQUENCE [LARGE SCALE GENOMIC DNA]</scope>
</reference>
<comment type="caution">
    <text evidence="2">The sequence shown here is derived from an EMBL/GenBank/DDBJ whole genome shotgun (WGS) entry which is preliminary data.</text>
</comment>
<protein>
    <submittedName>
        <fullName evidence="2">Uncharacterized protein</fullName>
    </submittedName>
</protein>
<evidence type="ECO:0000256" key="1">
    <source>
        <dbReference type="SAM" id="Phobius"/>
    </source>
</evidence>
<feature type="transmembrane region" description="Helical" evidence="1">
    <location>
        <begin position="183"/>
        <end position="208"/>
    </location>
</feature>
<keyword evidence="1" id="KW-0472">Membrane</keyword>